<organism evidence="6 7">
    <name type="scientific">Chryseotalea sanaruensis</name>
    <dbReference type="NCBI Taxonomy" id="2482724"/>
    <lineage>
        <taxon>Bacteria</taxon>
        <taxon>Pseudomonadati</taxon>
        <taxon>Bacteroidota</taxon>
        <taxon>Cytophagia</taxon>
        <taxon>Cytophagales</taxon>
        <taxon>Chryseotaleaceae</taxon>
        <taxon>Chryseotalea</taxon>
    </lineage>
</organism>
<keyword evidence="7" id="KW-1185">Reference proteome</keyword>
<feature type="transmembrane region" description="Helical" evidence="4">
    <location>
        <begin position="246"/>
        <end position="265"/>
    </location>
</feature>
<evidence type="ECO:0000256" key="4">
    <source>
        <dbReference type="SAM" id="Phobius"/>
    </source>
</evidence>
<dbReference type="Pfam" id="PF07690">
    <property type="entry name" value="MFS_1"/>
    <property type="match status" value="1"/>
</dbReference>
<evidence type="ECO:0000256" key="3">
    <source>
        <dbReference type="ARBA" id="ARBA00023136"/>
    </source>
</evidence>
<dbReference type="EMBL" id="BHXQ01000003">
    <property type="protein sequence ID" value="GCC51759.1"/>
    <property type="molecule type" value="Genomic_DNA"/>
</dbReference>
<gene>
    <name evidence="6" type="ORF">SanaruYs_19880</name>
</gene>
<dbReference type="PROSITE" id="PS50850">
    <property type="entry name" value="MFS"/>
    <property type="match status" value="1"/>
</dbReference>
<dbReference type="RefSeq" id="WP_127122409.1">
    <property type="nucleotide sequence ID" value="NZ_BHXQ01000003.1"/>
</dbReference>
<evidence type="ECO:0000313" key="6">
    <source>
        <dbReference type="EMBL" id="GCC51759.1"/>
    </source>
</evidence>
<feature type="transmembrane region" description="Helical" evidence="4">
    <location>
        <begin position="71"/>
        <end position="89"/>
    </location>
</feature>
<feature type="domain" description="Major facilitator superfamily (MFS) profile" evidence="5">
    <location>
        <begin position="1"/>
        <end position="389"/>
    </location>
</feature>
<feature type="transmembrane region" description="Helical" evidence="4">
    <location>
        <begin position="207"/>
        <end position="226"/>
    </location>
</feature>
<evidence type="ECO:0000313" key="7">
    <source>
        <dbReference type="Proteomes" id="UP000288227"/>
    </source>
</evidence>
<evidence type="ECO:0000256" key="1">
    <source>
        <dbReference type="ARBA" id="ARBA00022692"/>
    </source>
</evidence>
<dbReference type="Gene3D" id="1.20.1250.20">
    <property type="entry name" value="MFS general substrate transporter like domains"/>
    <property type="match status" value="1"/>
</dbReference>
<feature type="transmembrane region" description="Helical" evidence="4">
    <location>
        <begin position="156"/>
        <end position="179"/>
    </location>
</feature>
<keyword evidence="1 4" id="KW-0812">Transmembrane</keyword>
<dbReference type="GO" id="GO:0022857">
    <property type="term" value="F:transmembrane transporter activity"/>
    <property type="evidence" value="ECO:0007669"/>
    <property type="project" value="InterPro"/>
</dbReference>
<proteinExistence type="predicted"/>
<comment type="caution">
    <text evidence="6">The sequence shown here is derived from an EMBL/GenBank/DDBJ whole genome shotgun (WGS) entry which is preliminary data.</text>
</comment>
<keyword evidence="2 4" id="KW-1133">Transmembrane helix</keyword>
<feature type="transmembrane region" description="Helical" evidence="4">
    <location>
        <begin position="95"/>
        <end position="114"/>
    </location>
</feature>
<dbReference type="InterPro" id="IPR036259">
    <property type="entry name" value="MFS_trans_sf"/>
</dbReference>
<feature type="transmembrane region" description="Helical" evidence="4">
    <location>
        <begin position="364"/>
        <end position="382"/>
    </location>
</feature>
<feature type="transmembrane region" description="Helical" evidence="4">
    <location>
        <begin position="335"/>
        <end position="358"/>
    </location>
</feature>
<dbReference type="Proteomes" id="UP000288227">
    <property type="component" value="Unassembled WGS sequence"/>
</dbReference>
<evidence type="ECO:0000256" key="2">
    <source>
        <dbReference type="ARBA" id="ARBA00022989"/>
    </source>
</evidence>
<feature type="transmembrane region" description="Helical" evidence="4">
    <location>
        <begin position="126"/>
        <end position="144"/>
    </location>
</feature>
<dbReference type="PANTHER" id="PTHR23521">
    <property type="entry name" value="TRANSPORTER MFS SUPERFAMILY"/>
    <property type="match status" value="1"/>
</dbReference>
<dbReference type="SUPFAM" id="SSF103473">
    <property type="entry name" value="MFS general substrate transporter"/>
    <property type="match status" value="1"/>
</dbReference>
<feature type="transmembrane region" description="Helical" evidence="4">
    <location>
        <begin position="44"/>
        <end position="64"/>
    </location>
</feature>
<dbReference type="InterPro" id="IPR020846">
    <property type="entry name" value="MFS_dom"/>
</dbReference>
<reference evidence="6 7" key="1">
    <citation type="submission" date="2018-11" db="EMBL/GenBank/DDBJ databases">
        <title>Chryseotalea sanarue gen. nov., sp., nov., a member of the family Cytophagaceae, isolated from a brackish lake in Hamamatsu Japan.</title>
        <authorList>
            <person name="Maejima Y."/>
            <person name="Iino T."/>
            <person name="Muraguchi Y."/>
            <person name="Fukuda K."/>
            <person name="Ohkuma M."/>
            <person name="Moriuchi R."/>
            <person name="Dohra H."/>
            <person name="Kimbara K."/>
            <person name="Shintani M."/>
        </authorList>
    </citation>
    <scope>NUCLEOTIDE SEQUENCE [LARGE SCALE GENOMIC DNA]</scope>
    <source>
        <strain evidence="6 7">Ys</strain>
    </source>
</reference>
<protein>
    <submittedName>
        <fullName evidence="6">MFS transporter</fullName>
    </submittedName>
</protein>
<accession>A0A401UA41</accession>
<feature type="transmembrane region" description="Helical" evidence="4">
    <location>
        <begin position="299"/>
        <end position="323"/>
    </location>
</feature>
<dbReference type="GO" id="GO:0005886">
    <property type="term" value="C:plasma membrane"/>
    <property type="evidence" value="ECO:0007669"/>
    <property type="project" value="TreeGrafter"/>
</dbReference>
<dbReference type="AlphaFoldDB" id="A0A401UA41"/>
<name>A0A401UA41_9BACT</name>
<keyword evidence="3 4" id="KW-0472">Membrane</keyword>
<feature type="transmembrane region" description="Helical" evidence="4">
    <location>
        <begin position="274"/>
        <end position="293"/>
    </location>
</feature>
<sequence>MKRVLPVIVIAQFFCTSVWFAGNVVITDIAFTLTNDVSLLAQLTSAVQIGFISGTMLFAILAVADRFSPSYVFFTCSLLAAIFNLALSLDSLKGIDILILRFLTGFCLAGIYPVGIKITADHFKDGLGKSLGFLVGALVLGTAFPHLVKGSFIDVSWLYVVYSTSALSLCGGLLVLLFVPDGPYRKTSSKLSFTDFGKGFKNKNFKAAAFGYFGHMWELYAFWTFLPVMISHYLKQHPEIELSTSLLSFTVIAVGAPACVVAGLLSQKISAKKIAFAALSLSFLCCLLSPFLLQNNSAYLFFAFLFIWGITVIADSPLFSSLVAKHVPNENKGSALTIVNCIGFSITILSIEFINSISKHMAPHLVYSLLAIGPFFGLWSLINMREKVMK</sequence>
<dbReference type="InterPro" id="IPR011701">
    <property type="entry name" value="MFS"/>
</dbReference>
<evidence type="ECO:0000259" key="5">
    <source>
        <dbReference type="PROSITE" id="PS50850"/>
    </source>
</evidence>
<dbReference type="OrthoDB" id="9781976at2"/>
<dbReference type="PANTHER" id="PTHR23521:SF3">
    <property type="entry name" value="MFS TRANSPORTER"/>
    <property type="match status" value="1"/>
</dbReference>